<protein>
    <submittedName>
        <fullName evidence="2">Rhodanese-like domain-containing protein</fullName>
    </submittedName>
</protein>
<dbReference type="SUPFAM" id="SSF52821">
    <property type="entry name" value="Rhodanese/Cell cycle control phosphatase"/>
    <property type="match status" value="1"/>
</dbReference>
<dbReference type="EMBL" id="JACNIG010000332">
    <property type="protein sequence ID" value="MBC8433758.1"/>
    <property type="molecule type" value="Genomic_DNA"/>
</dbReference>
<feature type="domain" description="Rhodanese" evidence="1">
    <location>
        <begin position="62"/>
        <end position="119"/>
    </location>
</feature>
<accession>A0A8J6P3A1</accession>
<dbReference type="CDD" id="cd00158">
    <property type="entry name" value="RHOD"/>
    <property type="match status" value="1"/>
</dbReference>
<dbReference type="InterPro" id="IPR036873">
    <property type="entry name" value="Rhodanese-like_dom_sf"/>
</dbReference>
<dbReference type="AlphaFoldDB" id="A0A8J6P3A1"/>
<gene>
    <name evidence="2" type="ORF">H8D96_17755</name>
</gene>
<dbReference type="Proteomes" id="UP000605201">
    <property type="component" value="Unassembled WGS sequence"/>
</dbReference>
<dbReference type="InterPro" id="IPR001763">
    <property type="entry name" value="Rhodanese-like_dom"/>
</dbReference>
<proteinExistence type="predicted"/>
<dbReference type="Pfam" id="PF00581">
    <property type="entry name" value="Rhodanese"/>
    <property type="match status" value="1"/>
</dbReference>
<reference evidence="2 3" key="1">
    <citation type="submission" date="2020-08" db="EMBL/GenBank/DDBJ databases">
        <title>Bridging the membrane lipid divide: bacteria of the FCB group superphylum have the potential to synthesize archaeal ether lipids.</title>
        <authorList>
            <person name="Villanueva L."/>
            <person name="Von Meijenfeldt F.A.B."/>
            <person name="Westbye A.B."/>
            <person name="Yadav S."/>
            <person name="Hopmans E.C."/>
            <person name="Dutilh B.E."/>
            <person name="Sinninghe Damste J.S."/>
        </authorList>
    </citation>
    <scope>NUCLEOTIDE SEQUENCE [LARGE SCALE GENOMIC DNA]</scope>
    <source>
        <strain evidence="2">NIOZ-UU17</strain>
    </source>
</reference>
<dbReference type="PROSITE" id="PS50206">
    <property type="entry name" value="RHODANESE_3"/>
    <property type="match status" value="1"/>
</dbReference>
<dbReference type="Gene3D" id="3.40.250.10">
    <property type="entry name" value="Rhodanese-like domain"/>
    <property type="match status" value="1"/>
</dbReference>
<evidence type="ECO:0000313" key="2">
    <source>
        <dbReference type="EMBL" id="MBC8433758.1"/>
    </source>
</evidence>
<evidence type="ECO:0000313" key="3">
    <source>
        <dbReference type="Proteomes" id="UP000605201"/>
    </source>
</evidence>
<name>A0A8J6P3A1_9BACT</name>
<organism evidence="2 3">
    <name type="scientific">Candidatus Desulfatibia vada</name>
    <dbReference type="NCBI Taxonomy" id="2841696"/>
    <lineage>
        <taxon>Bacteria</taxon>
        <taxon>Pseudomonadati</taxon>
        <taxon>Thermodesulfobacteriota</taxon>
        <taxon>Desulfobacteria</taxon>
        <taxon>Desulfobacterales</taxon>
        <taxon>Desulfobacterales incertae sedis</taxon>
        <taxon>Candidatus Desulfatibia</taxon>
    </lineage>
</organism>
<sequence>MNSDRKTLLAFVAIAITAGALWFNNRSVTPKEATWEDIRAEAQLGGYHLINTKDLWKRYNKNPDNLFLVDTREEWEYRTGHIKGAMNFPMEPTWLSRWRKKGDLEAFLGSDRDRFIVFY</sequence>
<evidence type="ECO:0000259" key="1">
    <source>
        <dbReference type="PROSITE" id="PS50206"/>
    </source>
</evidence>
<comment type="caution">
    <text evidence="2">The sequence shown here is derived from an EMBL/GenBank/DDBJ whole genome shotgun (WGS) entry which is preliminary data.</text>
</comment>